<dbReference type="PANTHER" id="PTHR32378:SF10">
    <property type="entry name" value="GUANINE NUCLEOTIDE-BINDING PROTEIN SUBUNIT GAMMA 3"/>
    <property type="match status" value="1"/>
</dbReference>
<evidence type="ECO:0000256" key="2">
    <source>
        <dbReference type="SAM" id="MobiDB-lite"/>
    </source>
</evidence>
<sequence>MSGLKGNGSVPSLPPPQPKSPPEYPDLYGKRRELAKVQMLEREISFLEEELKSIEGLQLASRSCKEVADFVIANADPLIPTTKKIRRSCRFWKWLWFHGFAVVVVARLVLRHHAAVTVAVYVIVAATRAQTVECQNATVSHAGIANAVRKQNVASIVAAPYQSVLLAQLALAQAVHAILNVLSSKIYVHVVTKAAATLATFVISIT</sequence>
<feature type="coiled-coil region" evidence="1">
    <location>
        <begin position="30"/>
        <end position="57"/>
    </location>
</feature>
<dbReference type="Proteomes" id="UP001318860">
    <property type="component" value="Unassembled WGS sequence"/>
</dbReference>
<feature type="domain" description="G protein gamma" evidence="3">
    <location>
        <begin position="33"/>
        <end position="103"/>
    </location>
</feature>
<feature type="compositionally biased region" description="Pro residues" evidence="2">
    <location>
        <begin position="12"/>
        <end position="24"/>
    </location>
</feature>
<keyword evidence="5" id="KW-1185">Reference proteome</keyword>
<dbReference type="PANTHER" id="PTHR32378">
    <property type="entry name" value="GUANINE NUCLEOTIDE-BINDING PROTEIN SUBUNIT GAMMA 3"/>
    <property type="match status" value="1"/>
</dbReference>
<evidence type="ECO:0000313" key="5">
    <source>
        <dbReference type="Proteomes" id="UP001318860"/>
    </source>
</evidence>
<feature type="region of interest" description="Disordered" evidence="2">
    <location>
        <begin position="1"/>
        <end position="26"/>
    </location>
</feature>
<dbReference type="InterPro" id="IPR015898">
    <property type="entry name" value="G-protein_gamma-like_dom"/>
</dbReference>
<evidence type="ECO:0000259" key="3">
    <source>
        <dbReference type="SMART" id="SM01224"/>
    </source>
</evidence>
<evidence type="ECO:0000313" key="4">
    <source>
        <dbReference type="EMBL" id="KAK6152038.1"/>
    </source>
</evidence>
<accession>A0ABR0WX40</accession>
<dbReference type="SMART" id="SM01224">
    <property type="entry name" value="G_gamma"/>
    <property type="match status" value="1"/>
</dbReference>
<dbReference type="InterPro" id="IPR055305">
    <property type="entry name" value="GG3-like"/>
</dbReference>
<dbReference type="Pfam" id="PF00631">
    <property type="entry name" value="G-gamma"/>
    <property type="match status" value="1"/>
</dbReference>
<evidence type="ECO:0000256" key="1">
    <source>
        <dbReference type="SAM" id="Coils"/>
    </source>
</evidence>
<name>A0ABR0WX40_REHGL</name>
<dbReference type="EMBL" id="JABTTQ020000007">
    <property type="protein sequence ID" value="KAK6152038.1"/>
    <property type="molecule type" value="Genomic_DNA"/>
</dbReference>
<proteinExistence type="predicted"/>
<keyword evidence="1" id="KW-0175">Coiled coil</keyword>
<protein>
    <recommendedName>
        <fullName evidence="3">G protein gamma domain-containing protein</fullName>
    </recommendedName>
</protein>
<reference evidence="4 5" key="1">
    <citation type="journal article" date="2021" name="Comput. Struct. Biotechnol. J.">
        <title>De novo genome assembly of the potent medicinal plant Rehmannia glutinosa using nanopore technology.</title>
        <authorList>
            <person name="Ma L."/>
            <person name="Dong C."/>
            <person name="Song C."/>
            <person name="Wang X."/>
            <person name="Zheng X."/>
            <person name="Niu Y."/>
            <person name="Chen S."/>
            <person name="Feng W."/>
        </authorList>
    </citation>
    <scope>NUCLEOTIDE SEQUENCE [LARGE SCALE GENOMIC DNA]</scope>
    <source>
        <strain evidence="4">DH-2019</strain>
    </source>
</reference>
<comment type="caution">
    <text evidence="4">The sequence shown here is derived from an EMBL/GenBank/DDBJ whole genome shotgun (WGS) entry which is preliminary data.</text>
</comment>
<gene>
    <name evidence="4" type="ORF">DH2020_014673</name>
</gene>
<organism evidence="4 5">
    <name type="scientific">Rehmannia glutinosa</name>
    <name type="common">Chinese foxglove</name>
    <dbReference type="NCBI Taxonomy" id="99300"/>
    <lineage>
        <taxon>Eukaryota</taxon>
        <taxon>Viridiplantae</taxon>
        <taxon>Streptophyta</taxon>
        <taxon>Embryophyta</taxon>
        <taxon>Tracheophyta</taxon>
        <taxon>Spermatophyta</taxon>
        <taxon>Magnoliopsida</taxon>
        <taxon>eudicotyledons</taxon>
        <taxon>Gunneridae</taxon>
        <taxon>Pentapetalae</taxon>
        <taxon>asterids</taxon>
        <taxon>lamiids</taxon>
        <taxon>Lamiales</taxon>
        <taxon>Orobanchaceae</taxon>
        <taxon>Rehmannieae</taxon>
        <taxon>Rehmannia</taxon>
    </lineage>
</organism>